<comment type="catalytic activity">
    <reaction evidence="46">
        <text>N(2)-(1-hydroxy-2-oxoethyl)-GDP + H2O = glycolate + GDP + H(+)</text>
        <dbReference type="Rhea" id="RHEA:57264"/>
        <dbReference type="ChEBI" id="CHEBI:15377"/>
        <dbReference type="ChEBI" id="CHEBI:15378"/>
        <dbReference type="ChEBI" id="CHEBI:29805"/>
        <dbReference type="ChEBI" id="CHEBI:58189"/>
        <dbReference type="ChEBI" id="CHEBI:141574"/>
    </reaction>
</comment>
<evidence type="ECO:0000256" key="28">
    <source>
        <dbReference type="ARBA" id="ARBA00023008"/>
    </source>
</evidence>
<comment type="catalytic activity">
    <reaction evidence="47">
        <text>N(2)-(1-hydroxy-2-oxoethyl)-GMP + H2O = glycolate + GMP + H(+)</text>
        <dbReference type="Rhea" id="RHEA:57304"/>
        <dbReference type="ChEBI" id="CHEBI:15377"/>
        <dbReference type="ChEBI" id="CHEBI:15378"/>
        <dbReference type="ChEBI" id="CHEBI:29805"/>
        <dbReference type="ChEBI" id="CHEBI:58115"/>
        <dbReference type="ChEBI" id="CHEBI:141576"/>
    </reaction>
</comment>
<evidence type="ECO:0000256" key="10">
    <source>
        <dbReference type="ARBA" id="ARBA00008542"/>
    </source>
</evidence>
<feature type="transmembrane region" description="Helical" evidence="68">
    <location>
        <begin position="788"/>
        <end position="806"/>
    </location>
</feature>
<keyword evidence="15" id="KW-1017">Isopeptide bond</keyword>
<evidence type="ECO:0000256" key="62">
    <source>
        <dbReference type="ARBA" id="ARBA00052884"/>
    </source>
</evidence>
<name>A0AA41ML46_SCICA</name>
<dbReference type="GO" id="GO:0006954">
    <property type="term" value="P:inflammatory response"/>
    <property type="evidence" value="ECO:0007669"/>
    <property type="project" value="UniProtKB-KW"/>
</dbReference>
<dbReference type="GO" id="GO:0045121">
    <property type="term" value="C:membrane raft"/>
    <property type="evidence" value="ECO:0007669"/>
    <property type="project" value="UniProtKB-SubCell"/>
</dbReference>
<dbReference type="GO" id="GO:0005739">
    <property type="term" value="C:mitochondrion"/>
    <property type="evidence" value="ECO:0007669"/>
    <property type="project" value="UniProtKB-SubCell"/>
</dbReference>
<keyword evidence="27" id="KW-0072">Autophagy</keyword>
<keyword evidence="13" id="KW-1003">Cell membrane</keyword>
<feature type="transmembrane region" description="Helical" evidence="68">
    <location>
        <begin position="856"/>
        <end position="878"/>
    </location>
</feature>
<dbReference type="GO" id="GO:0008233">
    <property type="term" value="F:peptidase activity"/>
    <property type="evidence" value="ECO:0007669"/>
    <property type="project" value="UniProtKB-KW"/>
</dbReference>
<evidence type="ECO:0000256" key="7">
    <source>
        <dbReference type="ARBA" id="ARBA00004240"/>
    </source>
</evidence>
<evidence type="ECO:0000256" key="59">
    <source>
        <dbReference type="ARBA" id="ARBA00049281"/>
    </source>
</evidence>
<feature type="transmembrane region" description="Helical" evidence="68">
    <location>
        <begin position="756"/>
        <end position="776"/>
    </location>
</feature>
<dbReference type="PANTHER" id="PTHR19432">
    <property type="entry name" value="SUGAR TRANSPORTER"/>
    <property type="match status" value="1"/>
</dbReference>
<dbReference type="Proteomes" id="UP001166674">
    <property type="component" value="Unassembled WGS sequence"/>
</dbReference>
<feature type="transmembrane region" description="Helical" evidence="68">
    <location>
        <begin position="890"/>
        <end position="912"/>
    </location>
</feature>
<evidence type="ECO:0000256" key="27">
    <source>
        <dbReference type="ARBA" id="ARBA00023006"/>
    </source>
</evidence>
<keyword evidence="28" id="KW-0186">Copper</keyword>
<evidence type="ECO:0000256" key="43">
    <source>
        <dbReference type="ARBA" id="ARBA00031949"/>
    </source>
</evidence>
<dbReference type="GO" id="GO:0005356">
    <property type="term" value="F:D-glucose:proton symporter activity"/>
    <property type="evidence" value="ECO:0007669"/>
    <property type="project" value="UniProtKB-ARBA"/>
</dbReference>
<evidence type="ECO:0000256" key="39">
    <source>
        <dbReference type="ARBA" id="ARBA00023288"/>
    </source>
</evidence>
<evidence type="ECO:0000256" key="14">
    <source>
        <dbReference type="ARBA" id="ARBA00022490"/>
    </source>
</evidence>
<feature type="transmembrane region" description="Helical" evidence="68">
    <location>
        <begin position="714"/>
        <end position="736"/>
    </location>
</feature>
<evidence type="ECO:0000256" key="65">
    <source>
        <dbReference type="ARBA" id="ARBA00072703"/>
    </source>
</evidence>
<evidence type="ECO:0000256" key="16">
    <source>
        <dbReference type="ARBA" id="ARBA00022553"/>
    </source>
</evidence>
<keyword evidence="16" id="KW-0597">Phosphoprotein</keyword>
<dbReference type="GO" id="GO:0006508">
    <property type="term" value="P:proteolysis"/>
    <property type="evidence" value="ECO:0007669"/>
    <property type="project" value="UniProtKB-KW"/>
</dbReference>
<keyword evidence="38" id="KW-0278">Fertilization</keyword>
<comment type="function">
    <text evidence="63">Proton-associated glucose transporter in the brain.</text>
</comment>
<comment type="catalytic activity">
    <reaction evidence="49">
        <text>an N(2)-(1-hydroxy-2-oxopropyl)-2'-deoxyguanosine in DNA + H2O = a 2'-deoxyguanosine in DNA + lactate + H(+)</text>
        <dbReference type="Rhea" id="RHEA:57300"/>
        <dbReference type="Rhea" id="RHEA-COMP:11367"/>
        <dbReference type="Rhea" id="RHEA-COMP:14856"/>
        <dbReference type="ChEBI" id="CHEBI:15377"/>
        <dbReference type="ChEBI" id="CHEBI:15378"/>
        <dbReference type="ChEBI" id="CHEBI:24996"/>
        <dbReference type="ChEBI" id="CHEBI:85445"/>
        <dbReference type="ChEBI" id="CHEBI:141578"/>
    </reaction>
</comment>
<dbReference type="FunFam" id="1.20.1250.20:FF:000069">
    <property type="entry name" value="Solute carrier family 45 member 4"/>
    <property type="match status" value="1"/>
</dbReference>
<evidence type="ECO:0000256" key="23">
    <source>
        <dbReference type="ARBA" id="ARBA00022847"/>
    </source>
</evidence>
<evidence type="ECO:0000256" key="44">
    <source>
        <dbReference type="ARBA" id="ARBA00038193"/>
    </source>
</evidence>
<keyword evidence="14" id="KW-0963">Cytoplasm</keyword>
<dbReference type="InterPro" id="IPR011701">
    <property type="entry name" value="MFS"/>
</dbReference>
<keyword evidence="23" id="KW-0769">Symport</keyword>
<dbReference type="InterPro" id="IPR006287">
    <property type="entry name" value="DJ-1"/>
</dbReference>
<evidence type="ECO:0000256" key="64">
    <source>
        <dbReference type="ARBA" id="ARBA00072435"/>
    </source>
</evidence>
<evidence type="ECO:0000256" key="1">
    <source>
        <dbReference type="ARBA" id="ARBA00000456"/>
    </source>
</evidence>
<evidence type="ECO:0000256" key="67">
    <source>
        <dbReference type="SAM" id="MobiDB-lite"/>
    </source>
</evidence>
<comment type="catalytic activity">
    <reaction evidence="61">
        <text>D-galactose(in) + H(+)(in) = D-galactose(out) + H(+)(out)</text>
        <dbReference type="Rhea" id="RHEA:29019"/>
        <dbReference type="ChEBI" id="CHEBI:4139"/>
        <dbReference type="ChEBI" id="CHEBI:15378"/>
    </reaction>
</comment>
<keyword evidence="22" id="KW-0832">Ubl conjugation</keyword>
<keyword evidence="19 68" id="KW-0812">Transmembrane</keyword>
<evidence type="ECO:0000256" key="32">
    <source>
        <dbReference type="ARBA" id="ARBA00023136"/>
    </source>
</evidence>
<dbReference type="GO" id="GO:0005783">
    <property type="term" value="C:endoplasmic reticulum"/>
    <property type="evidence" value="ECO:0007669"/>
    <property type="project" value="UniProtKB-SubCell"/>
</dbReference>
<dbReference type="SUPFAM" id="SSF52317">
    <property type="entry name" value="Class I glutamine amidotransferase-like"/>
    <property type="match status" value="1"/>
</dbReference>
<dbReference type="GO" id="GO:0033554">
    <property type="term" value="P:cellular response to stress"/>
    <property type="evidence" value="ECO:0007669"/>
    <property type="project" value="UniProtKB-ARBA"/>
</dbReference>
<feature type="domain" description="DJ-1/PfpI" evidence="69">
    <location>
        <begin position="4"/>
        <end position="170"/>
    </location>
</feature>
<evidence type="ECO:0000256" key="19">
    <source>
        <dbReference type="ARBA" id="ARBA00022692"/>
    </source>
</evidence>
<evidence type="ECO:0000256" key="22">
    <source>
        <dbReference type="ARBA" id="ARBA00022843"/>
    </source>
</evidence>
<evidence type="ECO:0000256" key="56">
    <source>
        <dbReference type="ARBA" id="ARBA00049074"/>
    </source>
</evidence>
<comment type="subcellular location">
    <subcellularLocation>
        <location evidence="6">Cell membrane</location>
        <topology evidence="6">Lipid-anchor</topology>
    </subcellularLocation>
    <subcellularLocation>
        <location evidence="9">Cytoplasm</location>
    </subcellularLocation>
    <subcellularLocation>
        <location evidence="7">Endoplasmic reticulum</location>
    </subcellularLocation>
    <subcellularLocation>
        <location evidence="8">Membrane raft</location>
    </subcellularLocation>
    <subcellularLocation>
        <location evidence="4">Membrane</location>
        <topology evidence="4">Multi-pass membrane protein</topology>
    </subcellularLocation>
    <subcellularLocation>
        <location evidence="5">Mitochondrion</location>
    </subcellularLocation>
    <subcellularLocation>
        <location evidence="3">Nucleus</location>
    </subcellularLocation>
</comment>
<dbReference type="InterPro" id="IPR036259">
    <property type="entry name" value="MFS_trans_sf"/>
</dbReference>
<evidence type="ECO:0000256" key="51">
    <source>
        <dbReference type="ARBA" id="ARBA00048622"/>
    </source>
</evidence>
<keyword evidence="71" id="KW-1185">Reference proteome</keyword>
<dbReference type="NCBIfam" id="TIGR01383">
    <property type="entry name" value="not_thiJ"/>
    <property type="match status" value="1"/>
</dbReference>
<reference evidence="70" key="1">
    <citation type="submission" date="2020-03" db="EMBL/GenBank/DDBJ databases">
        <title>Studies in the Genomics of Life Span.</title>
        <authorList>
            <person name="Glass D."/>
        </authorList>
    </citation>
    <scope>NUCLEOTIDE SEQUENCE</scope>
    <source>
        <strain evidence="70">SUZIE</strain>
        <tissue evidence="70">Muscle</tissue>
    </source>
</reference>
<dbReference type="CDD" id="cd17313">
    <property type="entry name" value="MFS_SLC45_SUC"/>
    <property type="match status" value="1"/>
</dbReference>
<keyword evidence="39" id="KW-0449">Lipoprotein</keyword>
<comment type="catalytic activity">
    <reaction evidence="54">
        <text>S-(1-hydroxy-2-oxoethyl)-L-cysteinyl-[protein] + H2O = glycolate + L-cysteinyl-[protein] + H(+)</text>
        <dbReference type="Rhea" id="RHEA:57196"/>
        <dbReference type="Rhea" id="RHEA-COMP:10131"/>
        <dbReference type="Rhea" id="RHEA-COMP:14846"/>
        <dbReference type="ChEBI" id="CHEBI:15377"/>
        <dbReference type="ChEBI" id="CHEBI:15378"/>
        <dbReference type="ChEBI" id="CHEBI:29805"/>
        <dbReference type="ChEBI" id="CHEBI:29950"/>
        <dbReference type="ChEBI" id="CHEBI:141555"/>
        <dbReference type="EC" id="3.5.1.124"/>
    </reaction>
</comment>
<evidence type="ECO:0000256" key="38">
    <source>
        <dbReference type="ARBA" id="ARBA00023279"/>
    </source>
</evidence>
<keyword evidence="21" id="KW-0256">Endoplasmic reticulum</keyword>
<evidence type="ECO:0000256" key="57">
    <source>
        <dbReference type="ARBA" id="ARBA00049200"/>
    </source>
</evidence>
<accession>A0AA41ML46</accession>
<comment type="catalytic activity">
    <reaction evidence="57">
        <text>N(2)-(1-hydroxy-2-oxopropyl)-GTP + H2O = lactate + GTP + H(+)</text>
        <dbReference type="Rhea" id="RHEA:57256"/>
        <dbReference type="ChEBI" id="CHEBI:15377"/>
        <dbReference type="ChEBI" id="CHEBI:15378"/>
        <dbReference type="ChEBI" id="CHEBI:24996"/>
        <dbReference type="ChEBI" id="CHEBI:37565"/>
        <dbReference type="ChEBI" id="CHEBI:141570"/>
    </reaction>
</comment>
<comment type="similarity">
    <text evidence="10">Belongs to the peptidase C56 family.</text>
</comment>
<evidence type="ECO:0000256" key="42">
    <source>
        <dbReference type="ARBA" id="ARBA00031312"/>
    </source>
</evidence>
<dbReference type="FunFam" id="1.20.1250.20:FF:000120">
    <property type="entry name" value="Solute carrier family 45, member 1"/>
    <property type="match status" value="1"/>
</dbReference>
<dbReference type="InterPro" id="IPR002818">
    <property type="entry name" value="DJ-1/PfpI"/>
</dbReference>
<evidence type="ECO:0000256" key="3">
    <source>
        <dbReference type="ARBA" id="ARBA00004123"/>
    </source>
</evidence>
<feature type="transmembrane region" description="Helical" evidence="68">
    <location>
        <begin position="448"/>
        <end position="468"/>
    </location>
</feature>
<keyword evidence="30" id="KW-0558">Oxidation</keyword>
<dbReference type="Gene3D" id="3.40.50.880">
    <property type="match status" value="1"/>
</dbReference>
<protein>
    <recommendedName>
        <fullName evidence="65">Parkinson disease protein 7 homolog</fullName>
        <ecNumber evidence="11">3.5.1.124</ecNumber>
    </recommendedName>
    <alternativeName>
        <fullName evidence="40">Maillard deglycase</fullName>
    </alternativeName>
    <alternativeName>
        <fullName evidence="42">Parkinsonism-associated deglycase</fullName>
    </alternativeName>
    <alternativeName>
        <fullName evidence="43">Protein DJ-1</fullName>
    </alternativeName>
    <alternativeName>
        <fullName evidence="41">Protein/nucleic acid deglycase DJ-1</fullName>
    </alternativeName>
    <alternativeName>
        <fullName evidence="64">Proton-associated sugar transporter A</fullName>
    </alternativeName>
    <alternativeName>
        <fullName evidence="66">Solute carrier family 45 member 1</fullName>
    </alternativeName>
</protein>
<keyword evidence="32 68" id="KW-0472">Membrane</keyword>
<keyword evidence="20" id="KW-0378">Hydrolase</keyword>
<dbReference type="CDD" id="cd03135">
    <property type="entry name" value="GATase1_DJ-1"/>
    <property type="match status" value="1"/>
</dbReference>
<comment type="catalytic activity">
    <reaction evidence="45">
        <text>S-(1-hydroxy-2-oxopropyl)-L-cysteinyl-[protein] + H2O = lactate + L-cysteinyl-[protein] + H(+)</text>
        <dbReference type="Rhea" id="RHEA:49556"/>
        <dbReference type="Rhea" id="RHEA-COMP:10131"/>
        <dbReference type="Rhea" id="RHEA-COMP:12430"/>
        <dbReference type="ChEBI" id="CHEBI:15377"/>
        <dbReference type="ChEBI" id="CHEBI:15378"/>
        <dbReference type="ChEBI" id="CHEBI:24996"/>
        <dbReference type="ChEBI" id="CHEBI:29950"/>
        <dbReference type="ChEBI" id="CHEBI:131710"/>
        <dbReference type="EC" id="3.5.1.124"/>
    </reaction>
</comment>
<evidence type="ECO:0000256" key="41">
    <source>
        <dbReference type="ARBA" id="ARBA00031296"/>
    </source>
</evidence>
<dbReference type="GO" id="GO:0036524">
    <property type="term" value="F:protein deglycase activity"/>
    <property type="evidence" value="ECO:0007669"/>
    <property type="project" value="UniProtKB-EC"/>
</dbReference>
<evidence type="ECO:0000256" key="2">
    <source>
        <dbReference type="ARBA" id="ARBA00000739"/>
    </source>
</evidence>
<dbReference type="SUPFAM" id="SSF103473">
    <property type="entry name" value="MFS general substrate transporter"/>
    <property type="match status" value="1"/>
</dbReference>
<dbReference type="AlphaFoldDB" id="A0AA41ML46"/>
<comment type="catalytic activity">
    <reaction evidence="56">
        <text>N(2)-(1-hydroxy-2-oxoethyl)-dGTP + H2O = dGTP + glycolate + H(+)</text>
        <dbReference type="Rhea" id="RHEA:57248"/>
        <dbReference type="ChEBI" id="CHEBI:15377"/>
        <dbReference type="ChEBI" id="CHEBI:15378"/>
        <dbReference type="ChEBI" id="CHEBI:29805"/>
        <dbReference type="ChEBI" id="CHEBI:61429"/>
        <dbReference type="ChEBI" id="CHEBI:141572"/>
    </reaction>
</comment>
<keyword evidence="37" id="KW-0539">Nucleus</keyword>
<evidence type="ECO:0000256" key="12">
    <source>
        <dbReference type="ARBA" id="ARBA00022448"/>
    </source>
</evidence>
<feature type="transmembrane region" description="Helical" evidence="68">
    <location>
        <begin position="373"/>
        <end position="390"/>
    </location>
</feature>
<evidence type="ECO:0000256" key="13">
    <source>
        <dbReference type="ARBA" id="ARBA00022475"/>
    </source>
</evidence>
<evidence type="ECO:0000313" key="70">
    <source>
        <dbReference type="EMBL" id="MBZ3873876.1"/>
    </source>
</evidence>
<evidence type="ECO:0000256" key="34">
    <source>
        <dbReference type="ARBA" id="ARBA00023145"/>
    </source>
</evidence>
<evidence type="ECO:0000256" key="47">
    <source>
        <dbReference type="ARBA" id="ARBA00048223"/>
    </source>
</evidence>
<evidence type="ECO:0000313" key="71">
    <source>
        <dbReference type="Proteomes" id="UP001166674"/>
    </source>
</evidence>
<dbReference type="GO" id="GO:0003723">
    <property type="term" value="F:RNA binding"/>
    <property type="evidence" value="ECO:0007669"/>
    <property type="project" value="UniProtKB-KW"/>
</dbReference>
<evidence type="ECO:0000256" key="30">
    <source>
        <dbReference type="ARBA" id="ARBA00023097"/>
    </source>
</evidence>
<evidence type="ECO:0000256" key="18">
    <source>
        <dbReference type="ARBA" id="ARBA00022670"/>
    </source>
</evidence>
<evidence type="ECO:0000256" key="25">
    <source>
        <dbReference type="ARBA" id="ARBA00022989"/>
    </source>
</evidence>
<evidence type="ECO:0000256" key="20">
    <source>
        <dbReference type="ARBA" id="ARBA00022801"/>
    </source>
</evidence>
<comment type="catalytic activity">
    <reaction evidence="62">
        <text>D-glucose(out) + H(+)(out) = D-glucose(in) + H(+)(in)</text>
        <dbReference type="Rhea" id="RHEA:69556"/>
        <dbReference type="ChEBI" id="CHEBI:4167"/>
        <dbReference type="ChEBI" id="CHEBI:15378"/>
    </reaction>
</comment>
<keyword evidence="31" id="KW-0496">Mitochondrion</keyword>
<evidence type="ECO:0000256" key="9">
    <source>
        <dbReference type="ARBA" id="ARBA00004496"/>
    </source>
</evidence>
<evidence type="ECO:0000256" key="54">
    <source>
        <dbReference type="ARBA" id="ARBA00048937"/>
    </source>
</evidence>
<comment type="catalytic activity">
    <reaction evidence="53">
        <text>N(omega)-(1-hydroxy-2-oxopropyl)-L-arginyl-[protein] + H2O = lactate + L-arginyl-[protein] + H(+)</text>
        <dbReference type="Rhea" id="RHEA:49548"/>
        <dbReference type="Rhea" id="RHEA-COMP:10532"/>
        <dbReference type="Rhea" id="RHEA-COMP:12428"/>
        <dbReference type="ChEBI" id="CHEBI:15377"/>
        <dbReference type="ChEBI" id="CHEBI:15378"/>
        <dbReference type="ChEBI" id="CHEBI:24996"/>
        <dbReference type="ChEBI" id="CHEBI:29965"/>
        <dbReference type="ChEBI" id="CHEBI:131708"/>
        <dbReference type="EC" id="3.5.1.124"/>
    </reaction>
</comment>
<sequence length="931" mass="100238">MASKRALVILAKGAEEMETVIPVDVMRRAGIKVTIAGLSGKDPVQCSRDVVICPDASLEDARKQGPYDVVVLPGGNLGAQNLSESAAVKEILKEQENRKGLIAAICAGPTALLAHEIGFGSKVTTHPLAKDKMMNGSHYSYSESRVERDGLILTSRGPGTSFEFALAIVEALSGKEVADQMIPPTSSAPPGEALFPSLPPQDTWRSQISGYSGSVTRHISHRANNFKRHPKRRKCIRPSPPPPPNTPCPIELVDFGDLHPQRSFRELLFNGCILFGIEFSYAMETAYVTPVLLQMGLPDQLYSLVWFISPILGFLLQPLLGAWSDRCTSRFGRRRPFILVLAIGALLGLSLLLNGRDIGLALADTASNHKWGILLTVCGVVLMDFSADSADNPSHAYMMDVCSPVDQDRGLNIHALLAGLGGGFGYVVGGIHWDKTGFGRALGGQLRVIYIFTAVTLSITTVLTLISIPERPLRPLGEKKTAMKSPSLPLPPSPPVPLEEGAGDALPSQATSLYASFSSPISPPSPLTPKYGSFISRDSSLTGISEFASSFGTSHIDSVLIDCFTGGHDNYLDLPGSVPRQAISVSFPRAPDGFYCQDRGLLERREVTLASGSDRDVLRVGSLDTSKPRASGILKRPQTLALPEAAGGGGPETSRRRNVTFSQQVANILLNGVKYESQLTGSGEPSERPLSLRSLCSTICNMPKALRSLCVNHFLGWLSFEGMLLFYTDFMGEVVFQGDPKAPRSSEEYQKYSSGVTAGCWGLCIYAFSAALYSALLEKLEECLSVRTLYFIAYLAFGLGTGLATLSRNLYVVLSLCVTYGVLFSTLCTLPYSLLCDYYQSKKFAGSGADGTRRGMGVDISLLSCQYFLAQILVSLVLGPLTSAVGSANGVMYFSSLVAFLGCLYSSLFVIYEIPPGDTADEEHRPLLLNV</sequence>
<evidence type="ECO:0000256" key="17">
    <source>
        <dbReference type="ARBA" id="ARBA00022597"/>
    </source>
</evidence>
<comment type="catalytic activity">
    <reaction evidence="50">
        <text>N(6)-(1-hydroxy-2-oxopropyl)-L-lysyl-[protein] + H2O = lactate + L-lysyl-[protein] + H(+)</text>
        <dbReference type="Rhea" id="RHEA:49552"/>
        <dbReference type="Rhea" id="RHEA-COMP:9752"/>
        <dbReference type="Rhea" id="RHEA-COMP:12429"/>
        <dbReference type="ChEBI" id="CHEBI:15377"/>
        <dbReference type="ChEBI" id="CHEBI:15378"/>
        <dbReference type="ChEBI" id="CHEBI:24996"/>
        <dbReference type="ChEBI" id="CHEBI:29969"/>
        <dbReference type="ChEBI" id="CHEBI:131709"/>
        <dbReference type="EC" id="3.5.1.124"/>
    </reaction>
</comment>
<dbReference type="PANTHER" id="PTHR19432:SF6">
    <property type="entry name" value="PROTON-ASSOCIATED SUGAR TRANSPORTER A"/>
    <property type="match status" value="1"/>
</dbReference>
<dbReference type="FunFam" id="3.40.50.880:FF:000046">
    <property type="entry name" value="Protein/nucleic acid deglycase DJ-1"/>
    <property type="match status" value="1"/>
</dbReference>
<keyword evidence="33" id="KW-0564">Palmitate</keyword>
<proteinExistence type="inferred from homology"/>
<dbReference type="GO" id="GO:1901701">
    <property type="term" value="P:cellular response to oxygen-containing compound"/>
    <property type="evidence" value="ECO:0007669"/>
    <property type="project" value="UniProtKB-ARBA"/>
</dbReference>
<keyword evidence="26" id="KW-0007">Acetylation</keyword>
<evidence type="ECO:0000256" key="55">
    <source>
        <dbReference type="ARBA" id="ARBA00048993"/>
    </source>
</evidence>
<feature type="transmembrane region" description="Helical" evidence="68">
    <location>
        <begin position="303"/>
        <end position="324"/>
    </location>
</feature>
<keyword evidence="24" id="KW-0694">RNA-binding</keyword>
<comment type="catalytic activity">
    <reaction evidence="1">
        <text>an N(2)-(1-hydroxy-2-oxoethyl)-2'-deoxyguanosine in DNA + H2O = a 2'-deoxyguanosine in DNA + glycolate + H(+)</text>
        <dbReference type="Rhea" id="RHEA:57296"/>
        <dbReference type="Rhea" id="RHEA-COMP:11367"/>
        <dbReference type="Rhea" id="RHEA-COMP:14857"/>
        <dbReference type="ChEBI" id="CHEBI:15377"/>
        <dbReference type="ChEBI" id="CHEBI:15378"/>
        <dbReference type="ChEBI" id="CHEBI:29805"/>
        <dbReference type="ChEBI" id="CHEBI:85445"/>
        <dbReference type="ChEBI" id="CHEBI:141579"/>
    </reaction>
</comment>
<evidence type="ECO:0000256" key="21">
    <source>
        <dbReference type="ARBA" id="ARBA00022824"/>
    </source>
</evidence>
<comment type="catalytic activity">
    <reaction evidence="48">
        <text>an N(2)-(1-hydroxy-2-oxopropyl)-guanosine in RNA + H2O = a guanosine in RNA + lactate + H(+)</text>
        <dbReference type="Rhea" id="RHEA:57288"/>
        <dbReference type="Rhea" id="RHEA-COMP:14855"/>
        <dbReference type="Rhea" id="RHEA-COMP:14858"/>
        <dbReference type="ChEBI" id="CHEBI:15377"/>
        <dbReference type="ChEBI" id="CHEBI:15378"/>
        <dbReference type="ChEBI" id="CHEBI:24996"/>
        <dbReference type="ChEBI" id="CHEBI:74269"/>
        <dbReference type="ChEBI" id="CHEBI:141580"/>
    </reaction>
</comment>
<evidence type="ECO:0000256" key="31">
    <source>
        <dbReference type="ARBA" id="ARBA00023128"/>
    </source>
</evidence>
<evidence type="ECO:0000256" key="24">
    <source>
        <dbReference type="ARBA" id="ARBA00022884"/>
    </source>
</evidence>
<evidence type="ECO:0000256" key="63">
    <source>
        <dbReference type="ARBA" id="ARBA00057104"/>
    </source>
</evidence>
<comment type="caution">
    <text evidence="70">The sequence shown here is derived from an EMBL/GenBank/DDBJ whole genome shotgun (WGS) entry which is preliminary data.</text>
</comment>
<dbReference type="GO" id="GO:0006914">
    <property type="term" value="P:autophagy"/>
    <property type="evidence" value="ECO:0007669"/>
    <property type="project" value="UniProtKB-KW"/>
</dbReference>
<evidence type="ECO:0000256" key="66">
    <source>
        <dbReference type="ARBA" id="ARBA00077093"/>
    </source>
</evidence>
<dbReference type="GO" id="GO:0008506">
    <property type="term" value="F:sucrose:proton symporter activity"/>
    <property type="evidence" value="ECO:0007669"/>
    <property type="project" value="TreeGrafter"/>
</dbReference>
<dbReference type="GO" id="GO:0005886">
    <property type="term" value="C:plasma membrane"/>
    <property type="evidence" value="ECO:0007669"/>
    <property type="project" value="UniProtKB-SubCell"/>
</dbReference>
<evidence type="ECO:0000256" key="61">
    <source>
        <dbReference type="ARBA" id="ARBA00050544"/>
    </source>
</evidence>
<evidence type="ECO:0000256" key="49">
    <source>
        <dbReference type="ARBA" id="ARBA00048443"/>
    </source>
</evidence>
<comment type="catalytic activity">
    <reaction evidence="60">
        <text>N(6)-(1-hydroxy-2-oxoethyl)-L-lysyl-[protein] + H2O = glycolate + L-lysyl-[protein] + H(+)</text>
        <dbReference type="Rhea" id="RHEA:57192"/>
        <dbReference type="Rhea" id="RHEA-COMP:9752"/>
        <dbReference type="Rhea" id="RHEA-COMP:14845"/>
        <dbReference type="ChEBI" id="CHEBI:15377"/>
        <dbReference type="ChEBI" id="CHEBI:15378"/>
        <dbReference type="ChEBI" id="CHEBI:29805"/>
        <dbReference type="ChEBI" id="CHEBI:29969"/>
        <dbReference type="ChEBI" id="CHEBI:141554"/>
        <dbReference type="EC" id="3.5.1.124"/>
    </reaction>
</comment>
<keyword evidence="29" id="KW-0346">Stress response</keyword>
<feature type="region of interest" description="Disordered" evidence="67">
    <location>
        <begin position="477"/>
        <end position="502"/>
    </location>
</feature>
<keyword evidence="34" id="KW-0865">Zymogen</keyword>
<feature type="transmembrane region" description="Helical" evidence="68">
    <location>
        <begin position="336"/>
        <end position="353"/>
    </location>
</feature>
<evidence type="ECO:0000256" key="33">
    <source>
        <dbReference type="ARBA" id="ARBA00023139"/>
    </source>
</evidence>
<evidence type="ECO:0000256" key="58">
    <source>
        <dbReference type="ARBA" id="ARBA00049222"/>
    </source>
</evidence>
<evidence type="ECO:0000256" key="53">
    <source>
        <dbReference type="ARBA" id="ARBA00048884"/>
    </source>
</evidence>
<dbReference type="GO" id="GO:0043005">
    <property type="term" value="C:neuron projection"/>
    <property type="evidence" value="ECO:0007669"/>
    <property type="project" value="UniProtKB-ARBA"/>
</dbReference>
<dbReference type="GO" id="GO:1904659">
    <property type="term" value="P:D-glucose transmembrane transport"/>
    <property type="evidence" value="ECO:0007669"/>
    <property type="project" value="UniProtKB-ARBA"/>
</dbReference>
<feature type="compositionally biased region" description="Pro residues" evidence="67">
    <location>
        <begin position="488"/>
        <end position="497"/>
    </location>
</feature>
<comment type="catalytic activity">
    <reaction evidence="59">
        <text>N(2)-(1-hydroxy-2-oxopropyl)-GMP + H2O = lactate + GMP + H(+)</text>
        <dbReference type="Rhea" id="RHEA:57268"/>
        <dbReference type="ChEBI" id="CHEBI:15377"/>
        <dbReference type="ChEBI" id="CHEBI:15378"/>
        <dbReference type="ChEBI" id="CHEBI:24996"/>
        <dbReference type="ChEBI" id="CHEBI:58115"/>
        <dbReference type="ChEBI" id="CHEBI:141575"/>
    </reaction>
</comment>
<evidence type="ECO:0000256" key="5">
    <source>
        <dbReference type="ARBA" id="ARBA00004173"/>
    </source>
</evidence>
<evidence type="ECO:0000256" key="45">
    <source>
        <dbReference type="ARBA" id="ARBA00047717"/>
    </source>
</evidence>
<dbReference type="Pfam" id="PF07690">
    <property type="entry name" value="MFS_1"/>
    <property type="match status" value="1"/>
</dbReference>
<dbReference type="GO" id="GO:0005634">
    <property type="term" value="C:nucleus"/>
    <property type="evidence" value="ECO:0007669"/>
    <property type="project" value="UniProtKB-SubCell"/>
</dbReference>
<evidence type="ECO:0000256" key="48">
    <source>
        <dbReference type="ARBA" id="ARBA00048384"/>
    </source>
</evidence>
<comment type="catalytic activity">
    <reaction evidence="55">
        <text>N(2)-(1-hydroxy-2-oxopropyl)-GDP + H2O = lactate + GDP + H(+)</text>
        <dbReference type="Rhea" id="RHEA:57260"/>
        <dbReference type="ChEBI" id="CHEBI:15377"/>
        <dbReference type="ChEBI" id="CHEBI:15378"/>
        <dbReference type="ChEBI" id="CHEBI:24996"/>
        <dbReference type="ChEBI" id="CHEBI:58189"/>
        <dbReference type="ChEBI" id="CHEBI:141573"/>
    </reaction>
</comment>
<evidence type="ECO:0000256" key="40">
    <source>
        <dbReference type="ARBA" id="ARBA00030958"/>
    </source>
</evidence>
<dbReference type="EC" id="3.5.1.124" evidence="11"/>
<evidence type="ECO:0000256" key="11">
    <source>
        <dbReference type="ARBA" id="ARBA00012719"/>
    </source>
</evidence>
<feature type="transmembrane region" description="Helical" evidence="68">
    <location>
        <begin position="812"/>
        <end position="835"/>
    </location>
</feature>
<comment type="catalytic activity">
    <reaction evidence="52">
        <text>N(2)-(1-hydroxy-2-oxopropyl)-dGTP + H2O = lactate + dGTP + H(+)</text>
        <dbReference type="Rhea" id="RHEA:57244"/>
        <dbReference type="ChEBI" id="CHEBI:15377"/>
        <dbReference type="ChEBI" id="CHEBI:15378"/>
        <dbReference type="ChEBI" id="CHEBI:24996"/>
        <dbReference type="ChEBI" id="CHEBI:61429"/>
        <dbReference type="ChEBI" id="CHEBI:141569"/>
    </reaction>
</comment>
<evidence type="ECO:0000256" key="68">
    <source>
        <dbReference type="SAM" id="Phobius"/>
    </source>
</evidence>
<comment type="similarity">
    <text evidence="44">Belongs to the glycoside-pentoside-hexuronide (GPH) cation symporter transporter (TC 2.A.2) family.</text>
</comment>
<comment type="catalytic activity">
    <reaction evidence="2">
        <text>an N(2)-(1-hydroxy-2-oxoethyl)-guanosine in RNA + H2O = a guanosine in RNA + glycolate + H(+)</text>
        <dbReference type="Rhea" id="RHEA:57292"/>
        <dbReference type="Rhea" id="RHEA-COMP:14855"/>
        <dbReference type="Rhea" id="RHEA-COMP:14859"/>
        <dbReference type="ChEBI" id="CHEBI:15377"/>
        <dbReference type="ChEBI" id="CHEBI:15378"/>
        <dbReference type="ChEBI" id="CHEBI:29805"/>
        <dbReference type="ChEBI" id="CHEBI:74269"/>
        <dbReference type="ChEBI" id="CHEBI:141581"/>
    </reaction>
</comment>
<gene>
    <name evidence="70" type="ORF">SUZIE_125120</name>
</gene>
<evidence type="ECO:0000256" key="46">
    <source>
        <dbReference type="ARBA" id="ARBA00047824"/>
    </source>
</evidence>
<dbReference type="Gene3D" id="1.20.1250.20">
    <property type="entry name" value="MFS general substrate transporter like domains"/>
    <property type="match status" value="2"/>
</dbReference>
<evidence type="ECO:0000256" key="37">
    <source>
        <dbReference type="ARBA" id="ARBA00023242"/>
    </source>
</evidence>
<dbReference type="GO" id="GO:0006979">
    <property type="term" value="P:response to oxidative stress"/>
    <property type="evidence" value="ECO:0007669"/>
    <property type="project" value="UniProtKB-ARBA"/>
</dbReference>
<keyword evidence="12" id="KW-0813">Transport</keyword>
<dbReference type="GO" id="GO:0007338">
    <property type="term" value="P:single fertilization"/>
    <property type="evidence" value="ECO:0007669"/>
    <property type="project" value="UniProtKB-KW"/>
</dbReference>
<keyword evidence="35" id="KW-0143">Chaperone</keyword>
<keyword evidence="18" id="KW-0645">Protease</keyword>
<dbReference type="InterPro" id="IPR029062">
    <property type="entry name" value="Class_I_gatase-like"/>
</dbReference>
<dbReference type="EMBL" id="JAATJV010212700">
    <property type="protein sequence ID" value="MBZ3873876.1"/>
    <property type="molecule type" value="Genomic_DNA"/>
</dbReference>
<evidence type="ECO:0000256" key="52">
    <source>
        <dbReference type="ARBA" id="ARBA00048786"/>
    </source>
</evidence>
<evidence type="ECO:0000256" key="8">
    <source>
        <dbReference type="ARBA" id="ARBA00004285"/>
    </source>
</evidence>
<evidence type="ECO:0000256" key="60">
    <source>
        <dbReference type="ARBA" id="ARBA00049474"/>
    </source>
</evidence>
<comment type="catalytic activity">
    <reaction evidence="51">
        <text>N(omega)-(1-hydroxy-2-oxoethyl)-L-arginyl-[protein] + H2O = L-arginyl-[protein] + glycolate + H(+)</text>
        <dbReference type="Rhea" id="RHEA:57188"/>
        <dbReference type="Rhea" id="RHEA-COMP:10532"/>
        <dbReference type="Rhea" id="RHEA-COMP:14844"/>
        <dbReference type="ChEBI" id="CHEBI:15377"/>
        <dbReference type="ChEBI" id="CHEBI:15378"/>
        <dbReference type="ChEBI" id="CHEBI:29805"/>
        <dbReference type="ChEBI" id="CHEBI:29965"/>
        <dbReference type="ChEBI" id="CHEBI:141553"/>
        <dbReference type="EC" id="3.5.1.124"/>
    </reaction>
</comment>
<keyword evidence="17 70" id="KW-0762">Sugar transport</keyword>
<evidence type="ECO:0000259" key="69">
    <source>
        <dbReference type="Pfam" id="PF01965"/>
    </source>
</evidence>
<feature type="transmembrane region" description="Helical" evidence="68">
    <location>
        <begin position="411"/>
        <end position="428"/>
    </location>
</feature>
<keyword evidence="25 68" id="KW-1133">Transmembrane helix</keyword>
<evidence type="ECO:0000256" key="50">
    <source>
        <dbReference type="ARBA" id="ARBA00048587"/>
    </source>
</evidence>
<comment type="catalytic activity">
    <reaction evidence="58">
        <text>N(2)-(1-hydroxy-2-oxoethyl)-GTP + H2O = glycolate + GTP + H(+)</text>
        <dbReference type="Rhea" id="RHEA:57252"/>
        <dbReference type="ChEBI" id="CHEBI:15377"/>
        <dbReference type="ChEBI" id="CHEBI:15378"/>
        <dbReference type="ChEBI" id="CHEBI:29805"/>
        <dbReference type="ChEBI" id="CHEBI:37565"/>
        <dbReference type="ChEBI" id="CHEBI:141571"/>
    </reaction>
</comment>
<evidence type="ECO:0000256" key="15">
    <source>
        <dbReference type="ARBA" id="ARBA00022499"/>
    </source>
</evidence>
<evidence type="ECO:0000256" key="29">
    <source>
        <dbReference type="ARBA" id="ARBA00023016"/>
    </source>
</evidence>
<evidence type="ECO:0000256" key="4">
    <source>
        <dbReference type="ARBA" id="ARBA00004141"/>
    </source>
</evidence>
<keyword evidence="36" id="KW-0395">Inflammatory response</keyword>
<evidence type="ECO:0000256" key="26">
    <source>
        <dbReference type="ARBA" id="ARBA00022990"/>
    </source>
</evidence>
<evidence type="ECO:0000256" key="35">
    <source>
        <dbReference type="ARBA" id="ARBA00023186"/>
    </source>
</evidence>
<organism evidence="70 71">
    <name type="scientific">Sciurus carolinensis</name>
    <name type="common">Eastern gray squirrel</name>
    <dbReference type="NCBI Taxonomy" id="30640"/>
    <lineage>
        <taxon>Eukaryota</taxon>
        <taxon>Metazoa</taxon>
        <taxon>Chordata</taxon>
        <taxon>Craniata</taxon>
        <taxon>Vertebrata</taxon>
        <taxon>Euteleostomi</taxon>
        <taxon>Mammalia</taxon>
        <taxon>Eutheria</taxon>
        <taxon>Euarchontoglires</taxon>
        <taxon>Glires</taxon>
        <taxon>Rodentia</taxon>
        <taxon>Sciuromorpha</taxon>
        <taxon>Sciuridae</taxon>
        <taxon>Sciurinae</taxon>
        <taxon>Sciurini</taxon>
        <taxon>Sciurus</taxon>
    </lineage>
</organism>
<evidence type="ECO:0000256" key="6">
    <source>
        <dbReference type="ARBA" id="ARBA00004193"/>
    </source>
</evidence>
<dbReference type="Pfam" id="PF01965">
    <property type="entry name" value="DJ-1_PfpI"/>
    <property type="match status" value="1"/>
</dbReference>
<evidence type="ECO:0000256" key="36">
    <source>
        <dbReference type="ARBA" id="ARBA00023198"/>
    </source>
</evidence>